<organism evidence="1 3">
    <name type="scientific">Bdellovibrio bacteriovorus</name>
    <dbReference type="NCBI Taxonomy" id="959"/>
    <lineage>
        <taxon>Bacteria</taxon>
        <taxon>Pseudomonadati</taxon>
        <taxon>Bdellovibrionota</taxon>
        <taxon>Bdellovibrionia</taxon>
        <taxon>Bdellovibrionales</taxon>
        <taxon>Pseudobdellovibrionaceae</taxon>
        <taxon>Bdellovibrio</taxon>
    </lineage>
</organism>
<dbReference type="AlphaFoldDB" id="A0A150WCD7"/>
<proteinExistence type="predicted"/>
<evidence type="ECO:0000313" key="3">
    <source>
        <dbReference type="Proteomes" id="UP000075391"/>
    </source>
</evidence>
<evidence type="ECO:0000313" key="4">
    <source>
        <dbReference type="Proteomes" id="UP000075799"/>
    </source>
</evidence>
<evidence type="ECO:0000313" key="2">
    <source>
        <dbReference type="EMBL" id="KYG69071.1"/>
    </source>
</evidence>
<dbReference type="EMBL" id="LUKD01000001">
    <property type="protein sequence ID" value="KYG69071.1"/>
    <property type="molecule type" value="Genomic_DNA"/>
</dbReference>
<dbReference type="Proteomes" id="UP000075799">
    <property type="component" value="Unassembled WGS sequence"/>
</dbReference>
<comment type="caution">
    <text evidence="1">The sequence shown here is derived from an EMBL/GenBank/DDBJ whole genome shotgun (WGS) entry which is preliminary data.</text>
</comment>
<accession>A0A150WCD7</accession>
<reference evidence="3 4" key="1">
    <citation type="submission" date="2016-03" db="EMBL/GenBank/DDBJ databases">
        <authorList>
            <person name="Ploux O."/>
        </authorList>
    </citation>
    <scope>NUCLEOTIDE SEQUENCE [LARGE SCALE GENOMIC DNA]</scope>
    <source>
        <strain evidence="1 3">BER2</strain>
        <strain evidence="2 4">EC13</strain>
    </source>
</reference>
<sequence length="63" mass="6836">MTVEYVLLLFCVFFFGLKAFLSAPGNAFRNSGPMLGARIEQQIATGDGFKPQGGNHVQWAGDN</sequence>
<dbReference type="Proteomes" id="UP000075391">
    <property type="component" value="Unassembled WGS sequence"/>
</dbReference>
<dbReference type="OrthoDB" id="5296751at2"/>
<protein>
    <recommendedName>
        <fullName evidence="5">Flp2 protein</fullName>
    </recommendedName>
</protein>
<gene>
    <name evidence="1" type="ORF">AZI85_12080</name>
    <name evidence="2" type="ORF">AZI87_07575</name>
</gene>
<evidence type="ECO:0008006" key="5">
    <source>
        <dbReference type="Google" id="ProtNLM"/>
    </source>
</evidence>
<name>A0A150WCD7_BDEBC</name>
<dbReference type="RefSeq" id="WP_063205936.1">
    <property type="nucleotide sequence ID" value="NZ_CP168967.1"/>
</dbReference>
<dbReference type="EMBL" id="LUKF01000019">
    <property type="protein sequence ID" value="KYG60725.1"/>
    <property type="molecule type" value="Genomic_DNA"/>
</dbReference>
<evidence type="ECO:0000313" key="1">
    <source>
        <dbReference type="EMBL" id="KYG60725.1"/>
    </source>
</evidence>